<dbReference type="Proteomes" id="UP000499080">
    <property type="component" value="Unassembled WGS sequence"/>
</dbReference>
<proteinExistence type="predicted"/>
<keyword evidence="2" id="KW-1185">Reference proteome</keyword>
<dbReference type="AlphaFoldDB" id="A0A4Y2SQI4"/>
<evidence type="ECO:0000313" key="1">
    <source>
        <dbReference type="EMBL" id="GBN89439.1"/>
    </source>
</evidence>
<protein>
    <submittedName>
        <fullName evidence="1">Uncharacterized protein</fullName>
    </submittedName>
</protein>
<name>A0A4Y2SQI4_ARAVE</name>
<sequence length="105" mass="12037">MKKRSLYSRESKEPISAIFPLCFVFNKGAAAEVRCHMAFNSSGEMLSRFWRSPSPTCEVSIVLLGSRERGWDTCYDFIPLEPFHKVPRIDRMGKILFGKFASGRK</sequence>
<evidence type="ECO:0000313" key="2">
    <source>
        <dbReference type="Proteomes" id="UP000499080"/>
    </source>
</evidence>
<reference evidence="1 2" key="1">
    <citation type="journal article" date="2019" name="Sci. Rep.">
        <title>Orb-weaving spider Araneus ventricosus genome elucidates the spidroin gene catalogue.</title>
        <authorList>
            <person name="Kono N."/>
            <person name="Nakamura H."/>
            <person name="Ohtoshi R."/>
            <person name="Moran D.A.P."/>
            <person name="Shinohara A."/>
            <person name="Yoshida Y."/>
            <person name="Fujiwara M."/>
            <person name="Mori M."/>
            <person name="Tomita M."/>
            <person name="Arakawa K."/>
        </authorList>
    </citation>
    <scope>NUCLEOTIDE SEQUENCE [LARGE SCALE GENOMIC DNA]</scope>
</reference>
<dbReference type="EMBL" id="BGPR01022780">
    <property type="protein sequence ID" value="GBN89439.1"/>
    <property type="molecule type" value="Genomic_DNA"/>
</dbReference>
<organism evidence="1 2">
    <name type="scientific">Araneus ventricosus</name>
    <name type="common">Orbweaver spider</name>
    <name type="synonym">Epeira ventricosa</name>
    <dbReference type="NCBI Taxonomy" id="182803"/>
    <lineage>
        <taxon>Eukaryota</taxon>
        <taxon>Metazoa</taxon>
        <taxon>Ecdysozoa</taxon>
        <taxon>Arthropoda</taxon>
        <taxon>Chelicerata</taxon>
        <taxon>Arachnida</taxon>
        <taxon>Araneae</taxon>
        <taxon>Araneomorphae</taxon>
        <taxon>Entelegynae</taxon>
        <taxon>Araneoidea</taxon>
        <taxon>Araneidae</taxon>
        <taxon>Araneus</taxon>
    </lineage>
</organism>
<gene>
    <name evidence="1" type="ORF">AVEN_113019_1</name>
</gene>
<accession>A0A4Y2SQI4</accession>
<comment type="caution">
    <text evidence="1">The sequence shown here is derived from an EMBL/GenBank/DDBJ whole genome shotgun (WGS) entry which is preliminary data.</text>
</comment>